<feature type="region of interest" description="Disordered" evidence="2">
    <location>
        <begin position="1"/>
        <end position="30"/>
    </location>
</feature>
<reference evidence="4 5" key="1">
    <citation type="journal article" date="2013" name="Curr. Biol.">
        <title>The Genome of the Foraminiferan Reticulomyxa filosa.</title>
        <authorList>
            <person name="Glockner G."/>
            <person name="Hulsmann N."/>
            <person name="Schleicher M."/>
            <person name="Noegel A.A."/>
            <person name="Eichinger L."/>
            <person name="Gallinger C."/>
            <person name="Pawlowski J."/>
            <person name="Sierra R."/>
            <person name="Euteneuer U."/>
            <person name="Pillet L."/>
            <person name="Moustafa A."/>
            <person name="Platzer M."/>
            <person name="Groth M."/>
            <person name="Szafranski K."/>
            <person name="Schliwa M."/>
        </authorList>
    </citation>
    <scope>NUCLEOTIDE SEQUENCE [LARGE SCALE GENOMIC DNA]</scope>
</reference>
<feature type="transmembrane region" description="Helical" evidence="3">
    <location>
        <begin position="47"/>
        <end position="68"/>
    </location>
</feature>
<evidence type="ECO:0000313" key="5">
    <source>
        <dbReference type="Proteomes" id="UP000023152"/>
    </source>
</evidence>
<feature type="coiled-coil region" evidence="1">
    <location>
        <begin position="262"/>
        <end position="289"/>
    </location>
</feature>
<keyword evidence="1" id="KW-0175">Coiled coil</keyword>
<accession>X6N0J9</accession>
<feature type="compositionally biased region" description="Basic and acidic residues" evidence="2">
    <location>
        <begin position="83"/>
        <end position="99"/>
    </location>
</feature>
<comment type="caution">
    <text evidence="4">The sequence shown here is derived from an EMBL/GenBank/DDBJ whole genome shotgun (WGS) entry which is preliminary data.</text>
</comment>
<gene>
    <name evidence="4" type="ORF">RFI_17960</name>
</gene>
<organism evidence="4 5">
    <name type="scientific">Reticulomyxa filosa</name>
    <dbReference type="NCBI Taxonomy" id="46433"/>
    <lineage>
        <taxon>Eukaryota</taxon>
        <taxon>Sar</taxon>
        <taxon>Rhizaria</taxon>
        <taxon>Retaria</taxon>
        <taxon>Foraminifera</taxon>
        <taxon>Monothalamids</taxon>
        <taxon>Reticulomyxidae</taxon>
        <taxon>Reticulomyxa</taxon>
    </lineage>
</organism>
<feature type="coiled-coil region" evidence="1">
    <location>
        <begin position="189"/>
        <end position="216"/>
    </location>
</feature>
<keyword evidence="5" id="KW-1185">Reference proteome</keyword>
<proteinExistence type="predicted"/>
<evidence type="ECO:0000313" key="4">
    <source>
        <dbReference type="EMBL" id="ETO19269.1"/>
    </source>
</evidence>
<name>X6N0J9_RETFI</name>
<evidence type="ECO:0000256" key="1">
    <source>
        <dbReference type="SAM" id="Coils"/>
    </source>
</evidence>
<dbReference type="AlphaFoldDB" id="X6N0J9"/>
<protein>
    <submittedName>
        <fullName evidence="4">Uncharacterized protein</fullName>
    </submittedName>
</protein>
<dbReference type="Proteomes" id="UP000023152">
    <property type="component" value="Unassembled WGS sequence"/>
</dbReference>
<keyword evidence="3" id="KW-0812">Transmembrane</keyword>
<keyword evidence="3" id="KW-0472">Membrane</keyword>
<sequence>MNGTTHVDLLDGPESLAHSDDPTQPSQQTQIEHSRFYLSSLTHVGNISLLFFFLTVCELYFIFLFYFYQDKSARSSFQAPNETEERAQPEEGTKTKSEANSKNNNLHSGSIGGIGTASIKNIQDYENLVNDLRSTLEIEKDKARTSDRAYSLLHTKFQGNQTALLHSQAKEKEYLSRIYELEHNPDEKYKDILKEKNSLKIRLEELKTRLDKQSQIREDNVADSRSGDNNIEKKQEHLAQVCAYVSTQQHLKKERDACRARSEKAQIHMQQIMEALKRAEESKIKLIQETTEQMNKLRFYLKLYGKPTNV</sequence>
<evidence type="ECO:0000256" key="3">
    <source>
        <dbReference type="SAM" id="Phobius"/>
    </source>
</evidence>
<keyword evidence="3" id="KW-1133">Transmembrane helix</keyword>
<evidence type="ECO:0000256" key="2">
    <source>
        <dbReference type="SAM" id="MobiDB-lite"/>
    </source>
</evidence>
<dbReference type="EMBL" id="ASPP01013854">
    <property type="protein sequence ID" value="ETO19269.1"/>
    <property type="molecule type" value="Genomic_DNA"/>
</dbReference>
<feature type="region of interest" description="Disordered" evidence="2">
    <location>
        <begin position="77"/>
        <end position="110"/>
    </location>
</feature>